<protein>
    <recommendedName>
        <fullName evidence="4">C2H2-type domain-containing protein</fullName>
    </recommendedName>
</protein>
<dbReference type="EMBL" id="CATQJL010000112">
    <property type="protein sequence ID" value="CAJ0592466.1"/>
    <property type="molecule type" value="Genomic_DNA"/>
</dbReference>
<dbReference type="InterPro" id="IPR053360">
    <property type="entry name" value="Zinc_finger_domain"/>
</dbReference>
<name>A0AA36GH93_CYLNA</name>
<dbReference type="AlphaFoldDB" id="A0AA36GH93"/>
<proteinExistence type="predicted"/>
<dbReference type="Proteomes" id="UP001176961">
    <property type="component" value="Unassembled WGS sequence"/>
</dbReference>
<accession>A0AA36GH93</accession>
<evidence type="ECO:0000313" key="2">
    <source>
        <dbReference type="EMBL" id="CAJ0592466.1"/>
    </source>
</evidence>
<sequence>MRGRTLVVDDAPFAWCSSYIQINIYDTNIERLRERGIDIKDMIEHIGCRSIIMNIPIPKEGASSRHLPGEAFGKDHVSIVQTCKRSTLPAKLHNVANESVTAVKVEGTNAKSGHVQSPSSFQEKSNKSLDRTCTDAAVMSDGDEIFQDCIDDDNRIDLLPKHPSVSEISPCKGAAHRGGNPELLQKAGSNHTQMPEAERSFMEYSRKVVDGIHAMNLATRTVADALSSAMGDVVEKAESRVPSIERDLTTSKLLKERTLTSPKKVVRKYRKRPRLLTSDSELVSDAERPVRETDKIGHEKKVLCSNERQPQPSCGDVHEKNFACMYSGCGAKVAWRPHYGKNRLVDHVRIHWGKKVKKCRLCDYVASHQRKVIYHHKSVHKDKSYEGTLSLETKEDMEELLSLWKQCFPGSIKQFMQNCVLLLDGNILFPFLRQSSSSFRKDAALEEFCDAKLGRLHRASSAFYRTRNFARDCPNTKIGFLQSTDFQSVICTSSGAALLRARPIYGHYVN</sequence>
<keyword evidence="3" id="KW-1185">Reference proteome</keyword>
<feature type="region of interest" description="Disordered" evidence="1">
    <location>
        <begin position="108"/>
        <end position="127"/>
    </location>
</feature>
<dbReference type="PANTHER" id="PTHR36945:SF1">
    <property type="entry name" value="ZINC FINGER PROTEIN C02F5.12-RELATED"/>
    <property type="match status" value="1"/>
</dbReference>
<evidence type="ECO:0008006" key="4">
    <source>
        <dbReference type="Google" id="ProtNLM"/>
    </source>
</evidence>
<feature type="compositionally biased region" description="Polar residues" evidence="1">
    <location>
        <begin position="109"/>
        <end position="123"/>
    </location>
</feature>
<dbReference type="PANTHER" id="PTHR36945">
    <property type="entry name" value="HIGH INCIDENCE OF MALES (INCREASED X CHROMOSOME LOSS)-RELATED-RELATED"/>
    <property type="match status" value="1"/>
</dbReference>
<evidence type="ECO:0000256" key="1">
    <source>
        <dbReference type="SAM" id="MobiDB-lite"/>
    </source>
</evidence>
<gene>
    <name evidence="2" type="ORF">CYNAS_LOCUS4449</name>
</gene>
<evidence type="ECO:0000313" key="3">
    <source>
        <dbReference type="Proteomes" id="UP001176961"/>
    </source>
</evidence>
<reference evidence="2" key="1">
    <citation type="submission" date="2023-07" db="EMBL/GenBank/DDBJ databases">
        <authorList>
            <consortium name="CYATHOMIX"/>
        </authorList>
    </citation>
    <scope>NUCLEOTIDE SEQUENCE</scope>
    <source>
        <strain evidence="2">N/A</strain>
    </source>
</reference>
<organism evidence="2 3">
    <name type="scientific">Cylicocyclus nassatus</name>
    <name type="common">Nematode worm</name>
    <dbReference type="NCBI Taxonomy" id="53992"/>
    <lineage>
        <taxon>Eukaryota</taxon>
        <taxon>Metazoa</taxon>
        <taxon>Ecdysozoa</taxon>
        <taxon>Nematoda</taxon>
        <taxon>Chromadorea</taxon>
        <taxon>Rhabditida</taxon>
        <taxon>Rhabditina</taxon>
        <taxon>Rhabditomorpha</taxon>
        <taxon>Strongyloidea</taxon>
        <taxon>Strongylidae</taxon>
        <taxon>Cylicocyclus</taxon>
    </lineage>
</organism>
<dbReference type="Gene3D" id="3.30.160.60">
    <property type="entry name" value="Classic Zinc Finger"/>
    <property type="match status" value="1"/>
</dbReference>
<comment type="caution">
    <text evidence="2">The sequence shown here is derived from an EMBL/GenBank/DDBJ whole genome shotgun (WGS) entry which is preliminary data.</text>
</comment>